<evidence type="ECO:0000256" key="1">
    <source>
        <dbReference type="SAM" id="Phobius"/>
    </source>
</evidence>
<organism evidence="2 3">
    <name type="scientific">Piedraia hortae CBS 480.64</name>
    <dbReference type="NCBI Taxonomy" id="1314780"/>
    <lineage>
        <taxon>Eukaryota</taxon>
        <taxon>Fungi</taxon>
        <taxon>Dikarya</taxon>
        <taxon>Ascomycota</taxon>
        <taxon>Pezizomycotina</taxon>
        <taxon>Dothideomycetes</taxon>
        <taxon>Dothideomycetidae</taxon>
        <taxon>Capnodiales</taxon>
        <taxon>Piedraiaceae</taxon>
        <taxon>Piedraia</taxon>
    </lineage>
</organism>
<feature type="transmembrane region" description="Helical" evidence="1">
    <location>
        <begin position="138"/>
        <end position="157"/>
    </location>
</feature>
<accession>A0A6A7BYK0</accession>
<dbReference type="InterPro" id="IPR052979">
    <property type="entry name" value="Adenylate-forming_domain"/>
</dbReference>
<name>A0A6A7BYK0_9PEZI</name>
<dbReference type="PANTHER" id="PTHR33927:SF5">
    <property type="entry name" value="ENZYME, PUTATIVE (AFU_ORTHOLOGUE AFUA_8G01222)-RELATED"/>
    <property type="match status" value="1"/>
</dbReference>
<protein>
    <recommendedName>
        <fullName evidence="4">Integral membrane protein TmpA</fullName>
    </recommendedName>
</protein>
<dbReference type="EMBL" id="MU005989">
    <property type="protein sequence ID" value="KAF2859775.1"/>
    <property type="molecule type" value="Genomic_DNA"/>
</dbReference>
<dbReference type="Proteomes" id="UP000799421">
    <property type="component" value="Unassembled WGS sequence"/>
</dbReference>
<feature type="transmembrane region" description="Helical" evidence="1">
    <location>
        <begin position="178"/>
        <end position="200"/>
    </location>
</feature>
<feature type="transmembrane region" description="Helical" evidence="1">
    <location>
        <begin position="101"/>
        <end position="126"/>
    </location>
</feature>
<dbReference type="PANTHER" id="PTHR33927">
    <property type="entry name" value="TRANSMEMBRANE PROTEIN"/>
    <property type="match status" value="1"/>
</dbReference>
<dbReference type="OrthoDB" id="3142841at2759"/>
<evidence type="ECO:0008006" key="4">
    <source>
        <dbReference type="Google" id="ProtNLM"/>
    </source>
</evidence>
<evidence type="ECO:0000313" key="2">
    <source>
        <dbReference type="EMBL" id="KAF2859775.1"/>
    </source>
</evidence>
<keyword evidence="1" id="KW-1133">Transmembrane helix</keyword>
<feature type="transmembrane region" description="Helical" evidence="1">
    <location>
        <begin position="212"/>
        <end position="231"/>
    </location>
</feature>
<keyword evidence="1" id="KW-0812">Transmembrane</keyword>
<sequence>MPAFTGNKWWKRQRYHVWSVYRRLMVLVIAANFGAIVAMIVRCVRYPGTFTSAEASTAVGANLVAGILMRQEHVINTFFHIAILQPRWFPAWLRRTIAKFAFHYGGVHSSAGISAIAWYIFFLVLLPLTFPGTRTESILMVALSAIVLVLLLVIAGMSHPRVRNAHHDLWELSHRFGGWSAVAVFWIQTMFSAVVAARVADLPLGRVLIKTPSFWFLIIITWCLIYPWLWLRKVPLEAVKLSNHAAELRFTHSNIGTCRGVRLSHNPLIETHAFAGIPHCPLEGDLEKGYSVIVSNAGNWTTDMIQNPPKHIWCRGVPTLGVMRLSSLLSPIIIVATGSGIGPCTSFLNVFPHHRARILWVARDPLKTYQSGLINRVRRIDPNAVIVDSTRTGKKSVPALTYALVKETKAEGVMIISNPKATSETVEAMESRGITAFGAIFDS</sequence>
<gene>
    <name evidence="2" type="ORF">K470DRAFT_282507</name>
</gene>
<evidence type="ECO:0000313" key="3">
    <source>
        <dbReference type="Proteomes" id="UP000799421"/>
    </source>
</evidence>
<keyword evidence="3" id="KW-1185">Reference proteome</keyword>
<proteinExistence type="predicted"/>
<keyword evidence="1" id="KW-0472">Membrane</keyword>
<dbReference type="AlphaFoldDB" id="A0A6A7BYK0"/>
<reference evidence="2" key="1">
    <citation type="journal article" date="2020" name="Stud. Mycol.">
        <title>101 Dothideomycetes genomes: a test case for predicting lifestyles and emergence of pathogens.</title>
        <authorList>
            <person name="Haridas S."/>
            <person name="Albert R."/>
            <person name="Binder M."/>
            <person name="Bloem J."/>
            <person name="Labutti K."/>
            <person name="Salamov A."/>
            <person name="Andreopoulos B."/>
            <person name="Baker S."/>
            <person name="Barry K."/>
            <person name="Bills G."/>
            <person name="Bluhm B."/>
            <person name="Cannon C."/>
            <person name="Castanera R."/>
            <person name="Culley D."/>
            <person name="Daum C."/>
            <person name="Ezra D."/>
            <person name="Gonzalez J."/>
            <person name="Henrissat B."/>
            <person name="Kuo A."/>
            <person name="Liang C."/>
            <person name="Lipzen A."/>
            <person name="Lutzoni F."/>
            <person name="Magnuson J."/>
            <person name="Mondo S."/>
            <person name="Nolan M."/>
            <person name="Ohm R."/>
            <person name="Pangilinan J."/>
            <person name="Park H.-J."/>
            <person name="Ramirez L."/>
            <person name="Alfaro M."/>
            <person name="Sun H."/>
            <person name="Tritt A."/>
            <person name="Yoshinaga Y."/>
            <person name="Zwiers L.-H."/>
            <person name="Turgeon B."/>
            <person name="Goodwin S."/>
            <person name="Spatafora J."/>
            <person name="Crous P."/>
            <person name="Grigoriev I."/>
        </authorList>
    </citation>
    <scope>NUCLEOTIDE SEQUENCE</scope>
    <source>
        <strain evidence="2">CBS 480.64</strain>
    </source>
</reference>
<feature type="transmembrane region" description="Helical" evidence="1">
    <location>
        <begin position="20"/>
        <end position="41"/>
    </location>
</feature>